<sequence length="395" mass="45307">MSSPLLEQCSPSARSAIIDQDHPQSAKVTLLHYSHPLVQLHRKFWLQSLLDVPENESMNIDEDEGDETGPGCYILNLGIPNVWPELLVCKEYIQLYKFCDKYLGSHRDDPSPPSVVITGQPGIELLGYLCFVPTSRQKKPVIWFRSMQYLFVEEGVFKVPPDHSSTDFKACIWTLIDADECRNGIPDYLAPHRTKHLIILCSSPQSAQWKCLSKTTECSIAIMDPWTREEIFKAAVIYGLKANDPCIDEMYNQYGPTPRICFNFVHNEAIFAAHKARYESTLRKLSLRKFSNMVFDEVNFDNDGESHTLILMTRLPMDGDDEDKFAYSRLEPITHMIKLKLQTQLRKETRAAQITLYNSLENVEVTRRIVSVVYESLAQEMLEEKIALKLVPIVK</sequence>
<protein>
    <submittedName>
        <fullName evidence="1">Uncharacterized protein</fullName>
    </submittedName>
</protein>
<gene>
    <name evidence="1" type="ORF">EDB92DRAFT_1815315</name>
</gene>
<proteinExistence type="predicted"/>
<keyword evidence="2" id="KW-1185">Reference proteome</keyword>
<evidence type="ECO:0000313" key="2">
    <source>
        <dbReference type="Proteomes" id="UP001201163"/>
    </source>
</evidence>
<evidence type="ECO:0000313" key="1">
    <source>
        <dbReference type="EMBL" id="KAH8994041.1"/>
    </source>
</evidence>
<dbReference type="Proteomes" id="UP001201163">
    <property type="component" value="Unassembled WGS sequence"/>
</dbReference>
<dbReference type="EMBL" id="JAKELL010000016">
    <property type="protein sequence ID" value="KAH8994041.1"/>
    <property type="molecule type" value="Genomic_DNA"/>
</dbReference>
<reference evidence="1" key="1">
    <citation type="submission" date="2022-01" db="EMBL/GenBank/DDBJ databases">
        <title>Comparative genomics reveals a dynamic genome evolution in the ectomycorrhizal milk-cap (Lactarius) mushrooms.</title>
        <authorList>
            <consortium name="DOE Joint Genome Institute"/>
            <person name="Lebreton A."/>
            <person name="Tang N."/>
            <person name="Kuo A."/>
            <person name="LaButti K."/>
            <person name="Drula E."/>
            <person name="Barry K."/>
            <person name="Clum A."/>
            <person name="Lipzen A."/>
            <person name="Mousain D."/>
            <person name="Ng V."/>
            <person name="Wang R."/>
            <person name="Wang X."/>
            <person name="Dai Y."/>
            <person name="Henrissat B."/>
            <person name="Grigoriev I.V."/>
            <person name="Guerin-Laguette A."/>
            <person name="Yu F."/>
            <person name="Martin F.M."/>
        </authorList>
    </citation>
    <scope>NUCLEOTIDE SEQUENCE</scope>
    <source>
        <strain evidence="1">QP</strain>
    </source>
</reference>
<dbReference type="AlphaFoldDB" id="A0AAD4LM47"/>
<organism evidence="1 2">
    <name type="scientific">Lactarius akahatsu</name>
    <dbReference type="NCBI Taxonomy" id="416441"/>
    <lineage>
        <taxon>Eukaryota</taxon>
        <taxon>Fungi</taxon>
        <taxon>Dikarya</taxon>
        <taxon>Basidiomycota</taxon>
        <taxon>Agaricomycotina</taxon>
        <taxon>Agaricomycetes</taxon>
        <taxon>Russulales</taxon>
        <taxon>Russulaceae</taxon>
        <taxon>Lactarius</taxon>
    </lineage>
</organism>
<comment type="caution">
    <text evidence="1">The sequence shown here is derived from an EMBL/GenBank/DDBJ whole genome shotgun (WGS) entry which is preliminary data.</text>
</comment>
<accession>A0AAD4LM47</accession>
<name>A0AAD4LM47_9AGAM</name>